<evidence type="ECO:0008006" key="4">
    <source>
        <dbReference type="Google" id="ProtNLM"/>
    </source>
</evidence>
<dbReference type="AlphaFoldDB" id="A0A926NRG6"/>
<dbReference type="RefSeq" id="WP_191161600.1">
    <property type="nucleotide sequence ID" value="NZ_JACWMX010000002.1"/>
</dbReference>
<sequence length="228" mass="25862">MSKILPVIAVIIFASTFARAQNTLKGTVYEDKSSTKLTNVFIKNVTNKQVTITDKDGNFTIKAATGHTIVFNSPGYLPDTLYLIDLLTRRIDLVSKTINLSQVNVTATRADFNPRVEYAEVYEKSKVYAFSPSTWFSKEGKDARRLKRYFRTESEERHVDAVFSPVYVGSLVPLKGKELLNFISLYRPTYQFLKSNNSESVVAYINDSYKKYQSLPADKRALPALKTE</sequence>
<evidence type="ECO:0000313" key="3">
    <source>
        <dbReference type="Proteomes" id="UP000619078"/>
    </source>
</evidence>
<name>A0A926NRG6_9SPHI</name>
<organism evidence="2 3">
    <name type="scientific">Mucilaginibacter glaciei</name>
    <dbReference type="NCBI Taxonomy" id="2772109"/>
    <lineage>
        <taxon>Bacteria</taxon>
        <taxon>Pseudomonadati</taxon>
        <taxon>Bacteroidota</taxon>
        <taxon>Sphingobacteriia</taxon>
        <taxon>Sphingobacteriales</taxon>
        <taxon>Sphingobacteriaceae</taxon>
        <taxon>Mucilaginibacter</taxon>
    </lineage>
</organism>
<dbReference type="Proteomes" id="UP000619078">
    <property type="component" value="Unassembled WGS sequence"/>
</dbReference>
<evidence type="ECO:0000256" key="1">
    <source>
        <dbReference type="SAM" id="SignalP"/>
    </source>
</evidence>
<accession>A0A926NRG6</accession>
<protein>
    <recommendedName>
        <fullName evidence="4">Carboxypeptidase-like protein</fullName>
    </recommendedName>
</protein>
<comment type="caution">
    <text evidence="2">The sequence shown here is derived from an EMBL/GenBank/DDBJ whole genome shotgun (WGS) entry which is preliminary data.</text>
</comment>
<feature type="chain" id="PRO_5037704316" description="Carboxypeptidase-like protein" evidence="1">
    <location>
        <begin position="21"/>
        <end position="228"/>
    </location>
</feature>
<keyword evidence="3" id="KW-1185">Reference proteome</keyword>
<feature type="signal peptide" evidence="1">
    <location>
        <begin position="1"/>
        <end position="20"/>
    </location>
</feature>
<reference evidence="2" key="1">
    <citation type="submission" date="2020-09" db="EMBL/GenBank/DDBJ databases">
        <title>Novel species of Mucilaginibacter isolated from a glacier on the Tibetan Plateau.</title>
        <authorList>
            <person name="Liu Q."/>
            <person name="Xin Y.-H."/>
        </authorList>
    </citation>
    <scope>NUCLEOTIDE SEQUENCE</scope>
    <source>
        <strain evidence="2">ZB1P21</strain>
    </source>
</reference>
<gene>
    <name evidence="2" type="ORF">IDJ76_05530</name>
</gene>
<evidence type="ECO:0000313" key="2">
    <source>
        <dbReference type="EMBL" id="MBD1392550.1"/>
    </source>
</evidence>
<keyword evidence="1" id="KW-0732">Signal</keyword>
<dbReference type="EMBL" id="JACWMX010000002">
    <property type="protein sequence ID" value="MBD1392550.1"/>
    <property type="molecule type" value="Genomic_DNA"/>
</dbReference>
<dbReference type="SUPFAM" id="SSF49464">
    <property type="entry name" value="Carboxypeptidase regulatory domain-like"/>
    <property type="match status" value="1"/>
</dbReference>
<dbReference type="InterPro" id="IPR008969">
    <property type="entry name" value="CarboxyPept-like_regulatory"/>
</dbReference>
<proteinExistence type="predicted"/>